<accession>A0A7Y6ID86</accession>
<sequence>MLQRIHAAAVVLTMGAAGLVLAPAASAAAAPAISKVDVDPGPPIVVSDKTVTATFSFATKDAGSAELQLKPPGVSAGSPITLTSKPFGQWTRWTGTRAFESKDAGTWNVLAVAHGSGGSGEKSVTGTFEVRKTLDTKIVDFDADPDSVSRGDTIKVSGTLLAGGKGYAGQNVTITFREQGTDAYRHVAKTTTGPGGAFAVRVKAEATGWWRAEFGGNAEAASSVGDTDRVDVRAGDRDTDIAGFDAAPEPVDKGDTLRFTGALRSDGDGLPGQRVAIQFKAQGSDRWEYVTSDVTGRHGRFLASATAAGSGWWRAVFRGARGFDGSASDADWVRVERPTPPPAEKAGTRVVAFNAYPEPVKRGKYLKVRGLLQIDDEGAWEGYAGKVALYFKPAHARSWQYVKTTRSGDSGKLWTKVKAWKSGSWKFVFAGDGDTYGDTSRADYVRVVRR</sequence>
<comment type="caution">
    <text evidence="2">The sequence shown here is derived from an EMBL/GenBank/DDBJ whole genome shotgun (WGS) entry which is preliminary data.</text>
</comment>
<dbReference type="Proteomes" id="UP000586042">
    <property type="component" value="Unassembled WGS sequence"/>
</dbReference>
<evidence type="ECO:0000256" key="1">
    <source>
        <dbReference type="SAM" id="SignalP"/>
    </source>
</evidence>
<evidence type="ECO:0008006" key="4">
    <source>
        <dbReference type="Google" id="ProtNLM"/>
    </source>
</evidence>
<gene>
    <name evidence="2" type="ORF">HTZ77_32655</name>
</gene>
<feature type="chain" id="PRO_5030889163" description="Htaa domain protein" evidence="1">
    <location>
        <begin position="28"/>
        <end position="450"/>
    </location>
</feature>
<keyword evidence="3" id="KW-1185">Reference proteome</keyword>
<proteinExistence type="predicted"/>
<name>A0A7Y6ID86_9ACTN</name>
<protein>
    <recommendedName>
        <fullName evidence="4">Htaa domain protein</fullName>
    </recommendedName>
</protein>
<keyword evidence="1" id="KW-0732">Signal</keyword>
<dbReference type="EMBL" id="JABWGN010000014">
    <property type="protein sequence ID" value="NUW36133.1"/>
    <property type="molecule type" value="Genomic_DNA"/>
</dbReference>
<organism evidence="2 3">
    <name type="scientific">Nonomuraea montanisoli</name>
    <dbReference type="NCBI Taxonomy" id="2741721"/>
    <lineage>
        <taxon>Bacteria</taxon>
        <taxon>Bacillati</taxon>
        <taxon>Actinomycetota</taxon>
        <taxon>Actinomycetes</taxon>
        <taxon>Streptosporangiales</taxon>
        <taxon>Streptosporangiaceae</taxon>
        <taxon>Nonomuraea</taxon>
    </lineage>
</organism>
<dbReference type="RefSeq" id="WP_175593591.1">
    <property type="nucleotide sequence ID" value="NZ_JABWGN010000014.1"/>
</dbReference>
<feature type="signal peptide" evidence="1">
    <location>
        <begin position="1"/>
        <end position="27"/>
    </location>
</feature>
<evidence type="ECO:0000313" key="2">
    <source>
        <dbReference type="EMBL" id="NUW36133.1"/>
    </source>
</evidence>
<evidence type="ECO:0000313" key="3">
    <source>
        <dbReference type="Proteomes" id="UP000586042"/>
    </source>
</evidence>
<dbReference type="AlphaFoldDB" id="A0A7Y6ID86"/>
<reference evidence="2 3" key="1">
    <citation type="submission" date="2020-06" db="EMBL/GenBank/DDBJ databases">
        <title>Nonomuraea sp. SMC257, a novel actinomycete isolated from soil.</title>
        <authorList>
            <person name="Chanama M."/>
        </authorList>
    </citation>
    <scope>NUCLEOTIDE SEQUENCE [LARGE SCALE GENOMIC DNA]</scope>
    <source>
        <strain evidence="2 3">SMC257</strain>
    </source>
</reference>